<proteinExistence type="inferred from homology"/>
<protein>
    <recommendedName>
        <fullName evidence="4">Ubiquitin-like protease family profile domain-containing protein</fullName>
    </recommendedName>
</protein>
<comment type="caution">
    <text evidence="5">The sequence shown here is derived from an EMBL/GenBank/DDBJ whole genome shotgun (WGS) entry which is preliminary data.</text>
</comment>
<comment type="similarity">
    <text evidence="1">Belongs to the peptidase C48 family.</text>
</comment>
<evidence type="ECO:0000256" key="1">
    <source>
        <dbReference type="ARBA" id="ARBA00005234"/>
    </source>
</evidence>
<keyword evidence="2" id="KW-0645">Protease</keyword>
<evidence type="ECO:0000259" key="4">
    <source>
        <dbReference type="PROSITE" id="PS50600"/>
    </source>
</evidence>
<accession>A0AA88DGA1</accession>
<evidence type="ECO:0000313" key="6">
    <source>
        <dbReference type="Proteomes" id="UP001187192"/>
    </source>
</evidence>
<dbReference type="Gene3D" id="3.40.395.10">
    <property type="entry name" value="Adenoviral Proteinase, Chain A"/>
    <property type="match status" value="1"/>
</dbReference>
<name>A0AA88DGA1_FICCA</name>
<dbReference type="SUPFAM" id="SSF54001">
    <property type="entry name" value="Cysteine proteinases"/>
    <property type="match status" value="1"/>
</dbReference>
<dbReference type="GO" id="GO:0008234">
    <property type="term" value="F:cysteine-type peptidase activity"/>
    <property type="evidence" value="ECO:0007669"/>
    <property type="project" value="InterPro"/>
</dbReference>
<dbReference type="Proteomes" id="UP001187192">
    <property type="component" value="Unassembled WGS sequence"/>
</dbReference>
<keyword evidence="6" id="KW-1185">Reference proteome</keyword>
<reference evidence="5" key="1">
    <citation type="submission" date="2023-07" db="EMBL/GenBank/DDBJ databases">
        <title>draft genome sequence of fig (Ficus carica).</title>
        <authorList>
            <person name="Takahashi T."/>
            <person name="Nishimura K."/>
        </authorList>
    </citation>
    <scope>NUCLEOTIDE SEQUENCE</scope>
</reference>
<dbReference type="InterPro" id="IPR038765">
    <property type="entry name" value="Papain-like_cys_pep_sf"/>
</dbReference>
<keyword evidence="3" id="KW-0378">Hydrolase</keyword>
<evidence type="ECO:0000313" key="5">
    <source>
        <dbReference type="EMBL" id="GMN55706.1"/>
    </source>
</evidence>
<dbReference type="EMBL" id="BTGU01000059">
    <property type="protein sequence ID" value="GMN55706.1"/>
    <property type="molecule type" value="Genomic_DNA"/>
</dbReference>
<dbReference type="InterPro" id="IPR003653">
    <property type="entry name" value="Peptidase_C48_C"/>
</dbReference>
<sequence length="229" mass="26323">MAETSTFGDGEIVPPTGAFECCFSLSEEDEDMLSHDEFLSCLPADIVSDTYIGDLWLYHKKDWSFKDADILLIRMFICEAKHWVLGYVESVRFFYERPSNYFDSQLKLLAPMETMFPTTPQQRNGTDCGMHVIISALCPMRDLGFKCMEEIAMDLIREEISIELYNHHLQKDRLFYESDDDRGVRMPRVNFVFRGGSPELGLPVFRGVSLDLERESSVVVCRGRGRSVV</sequence>
<evidence type="ECO:0000256" key="3">
    <source>
        <dbReference type="ARBA" id="ARBA00022801"/>
    </source>
</evidence>
<organism evidence="5 6">
    <name type="scientific">Ficus carica</name>
    <name type="common">Common fig</name>
    <dbReference type="NCBI Taxonomy" id="3494"/>
    <lineage>
        <taxon>Eukaryota</taxon>
        <taxon>Viridiplantae</taxon>
        <taxon>Streptophyta</taxon>
        <taxon>Embryophyta</taxon>
        <taxon>Tracheophyta</taxon>
        <taxon>Spermatophyta</taxon>
        <taxon>Magnoliopsida</taxon>
        <taxon>eudicotyledons</taxon>
        <taxon>Gunneridae</taxon>
        <taxon>Pentapetalae</taxon>
        <taxon>rosids</taxon>
        <taxon>fabids</taxon>
        <taxon>Rosales</taxon>
        <taxon>Moraceae</taxon>
        <taxon>Ficeae</taxon>
        <taxon>Ficus</taxon>
    </lineage>
</organism>
<evidence type="ECO:0000256" key="2">
    <source>
        <dbReference type="ARBA" id="ARBA00022670"/>
    </source>
</evidence>
<gene>
    <name evidence="5" type="ORF">TIFTF001_024820</name>
</gene>
<feature type="domain" description="Ubiquitin-like protease family profile" evidence="4">
    <location>
        <begin position="1"/>
        <end position="139"/>
    </location>
</feature>
<dbReference type="AlphaFoldDB" id="A0AA88DGA1"/>
<dbReference type="GO" id="GO:0006508">
    <property type="term" value="P:proteolysis"/>
    <property type="evidence" value="ECO:0007669"/>
    <property type="project" value="UniProtKB-KW"/>
</dbReference>
<dbReference type="PROSITE" id="PS50600">
    <property type="entry name" value="ULP_PROTEASE"/>
    <property type="match status" value="1"/>
</dbReference>